<keyword evidence="4" id="KW-1185">Reference proteome</keyword>
<dbReference type="PANTHER" id="PTHR35601">
    <property type="entry name" value="TOXIN RELE"/>
    <property type="match status" value="1"/>
</dbReference>
<proteinExistence type="inferred from homology"/>
<dbReference type="InterPro" id="IPR007712">
    <property type="entry name" value="RelE/ParE_toxin"/>
</dbReference>
<dbReference type="Pfam" id="PF05016">
    <property type="entry name" value="ParE_toxin"/>
    <property type="match status" value="1"/>
</dbReference>
<organism evidence="3 4">
    <name type="scientific">Shewanella electrica</name>
    <dbReference type="NCBI Taxonomy" id="515560"/>
    <lineage>
        <taxon>Bacteria</taxon>
        <taxon>Pseudomonadati</taxon>
        <taxon>Pseudomonadota</taxon>
        <taxon>Gammaproteobacteria</taxon>
        <taxon>Alteromonadales</taxon>
        <taxon>Shewanellaceae</taxon>
        <taxon>Shewanella</taxon>
    </lineage>
</organism>
<dbReference type="PANTHER" id="PTHR35601:SF1">
    <property type="entry name" value="TOXIN RELE"/>
    <property type="match status" value="1"/>
</dbReference>
<reference evidence="4" key="1">
    <citation type="submission" date="2023-07" db="EMBL/GenBank/DDBJ databases">
        <title>Shewanella mangrovi sp. nov., an acetaldehyde- degrading bacterium isolated from mangrove sediment.</title>
        <authorList>
            <person name="Liu Y."/>
        </authorList>
    </citation>
    <scope>NUCLEOTIDE SEQUENCE [LARGE SCALE GENOMIC DNA]</scope>
    <source>
        <strain evidence="4">C32</strain>
    </source>
</reference>
<comment type="caution">
    <text evidence="3">The sequence shown here is derived from an EMBL/GenBank/DDBJ whole genome shotgun (WGS) entry which is preliminary data.</text>
</comment>
<dbReference type="NCBIfam" id="TIGR02385">
    <property type="entry name" value="RelE_StbE"/>
    <property type="match status" value="1"/>
</dbReference>
<evidence type="ECO:0000313" key="4">
    <source>
        <dbReference type="Proteomes" id="UP001201549"/>
    </source>
</evidence>
<sequence length="100" mass="11619">MNYKLQFKKSALKEWQKLGATLQQQFKKKLIERLANPHVPASKLSGADNMYKIKLRQSGYRLVYQVADDVITVTVVAVGKRDRSDVYHKAIRRIENRDVD</sequence>
<dbReference type="RefSeq" id="WP_238895029.1">
    <property type="nucleotide sequence ID" value="NZ_JAKOGG010000002.1"/>
</dbReference>
<dbReference type="Gene3D" id="3.30.2310.20">
    <property type="entry name" value="RelE-like"/>
    <property type="match status" value="1"/>
</dbReference>
<accession>A0ABT2FH38</accession>
<dbReference type="EMBL" id="JAKOGG010000002">
    <property type="protein sequence ID" value="MCS4555635.1"/>
    <property type="molecule type" value="Genomic_DNA"/>
</dbReference>
<dbReference type="Proteomes" id="UP001201549">
    <property type="component" value="Unassembled WGS sequence"/>
</dbReference>
<evidence type="ECO:0000256" key="1">
    <source>
        <dbReference type="ARBA" id="ARBA00006226"/>
    </source>
</evidence>
<evidence type="ECO:0000256" key="2">
    <source>
        <dbReference type="ARBA" id="ARBA00022649"/>
    </source>
</evidence>
<gene>
    <name evidence="3" type="ORF">L9G74_04235</name>
</gene>
<protein>
    <submittedName>
        <fullName evidence="3">Type II toxin-antitoxin system RelE/ParE family toxin</fullName>
    </submittedName>
</protein>
<comment type="similarity">
    <text evidence="1">Belongs to the RelE toxin family.</text>
</comment>
<name>A0ABT2FH38_9GAMM</name>
<evidence type="ECO:0000313" key="3">
    <source>
        <dbReference type="EMBL" id="MCS4555635.1"/>
    </source>
</evidence>
<dbReference type="SUPFAM" id="SSF143011">
    <property type="entry name" value="RelE-like"/>
    <property type="match status" value="1"/>
</dbReference>
<keyword evidence="2" id="KW-1277">Toxin-antitoxin system</keyword>
<dbReference type="InterPro" id="IPR035093">
    <property type="entry name" value="RelE/ParE_toxin_dom_sf"/>
</dbReference>